<evidence type="ECO:0000256" key="3">
    <source>
        <dbReference type="ARBA" id="ARBA00022679"/>
    </source>
</evidence>
<dbReference type="PROSITE" id="PS00723">
    <property type="entry name" value="POLYPRENYL_SYNTHASE_1"/>
    <property type="match status" value="1"/>
</dbReference>
<dbReference type="GO" id="GO:0000010">
    <property type="term" value="F:heptaprenyl diphosphate synthase activity"/>
    <property type="evidence" value="ECO:0007669"/>
    <property type="project" value="UniProtKB-EC"/>
</dbReference>
<comment type="function">
    <text evidence="7">Supplies heptaprenyl diphosphate, the precursor for the side chain of the isoprenoid quinone menaquinone-7 (MQ-7).</text>
</comment>
<comment type="cofactor">
    <cofactor evidence="1">
        <name>Mg(2+)</name>
        <dbReference type="ChEBI" id="CHEBI:18420"/>
    </cofactor>
</comment>
<dbReference type="FunFam" id="1.10.600.10:FF:000014">
    <property type="entry name" value="Heptaprenyl diphosphate synthase component II"/>
    <property type="match status" value="1"/>
</dbReference>
<keyword evidence="4" id="KW-0479">Metal-binding</keyword>
<accession>A0A1H8BQJ7</accession>
<gene>
    <name evidence="12" type="ORF">SAMN05192533_106123</name>
</gene>
<keyword evidence="5" id="KW-0460">Magnesium</keyword>
<dbReference type="PANTHER" id="PTHR12001">
    <property type="entry name" value="GERANYLGERANYL PYROPHOSPHATE SYNTHASE"/>
    <property type="match status" value="1"/>
</dbReference>
<evidence type="ECO:0000313" key="13">
    <source>
        <dbReference type="Proteomes" id="UP000198553"/>
    </source>
</evidence>
<evidence type="ECO:0000256" key="10">
    <source>
        <dbReference type="ARBA" id="ARBA00070472"/>
    </source>
</evidence>
<evidence type="ECO:0000256" key="7">
    <source>
        <dbReference type="ARBA" id="ARBA00055604"/>
    </source>
</evidence>
<dbReference type="EMBL" id="FOBW01000006">
    <property type="protein sequence ID" value="SEM85042.1"/>
    <property type="molecule type" value="Genomic_DNA"/>
</dbReference>
<evidence type="ECO:0000256" key="11">
    <source>
        <dbReference type="RuleBase" id="RU004466"/>
    </source>
</evidence>
<evidence type="ECO:0000256" key="4">
    <source>
        <dbReference type="ARBA" id="ARBA00022723"/>
    </source>
</evidence>
<evidence type="ECO:0000256" key="2">
    <source>
        <dbReference type="ARBA" id="ARBA00006706"/>
    </source>
</evidence>
<evidence type="ECO:0000256" key="9">
    <source>
        <dbReference type="ARBA" id="ARBA00066444"/>
    </source>
</evidence>
<dbReference type="GO" id="GO:0008299">
    <property type="term" value="P:isoprenoid biosynthetic process"/>
    <property type="evidence" value="ECO:0007669"/>
    <property type="project" value="InterPro"/>
</dbReference>
<dbReference type="CDD" id="cd00685">
    <property type="entry name" value="Trans_IPPS_HT"/>
    <property type="match status" value="1"/>
</dbReference>
<evidence type="ECO:0000256" key="8">
    <source>
        <dbReference type="ARBA" id="ARBA00065985"/>
    </source>
</evidence>
<evidence type="ECO:0000313" key="12">
    <source>
        <dbReference type="EMBL" id="SEM85042.1"/>
    </source>
</evidence>
<organism evidence="12 13">
    <name type="scientific">Mesobacillus persicus</name>
    <dbReference type="NCBI Taxonomy" id="930146"/>
    <lineage>
        <taxon>Bacteria</taxon>
        <taxon>Bacillati</taxon>
        <taxon>Bacillota</taxon>
        <taxon>Bacilli</taxon>
        <taxon>Bacillales</taxon>
        <taxon>Bacillaceae</taxon>
        <taxon>Mesobacillus</taxon>
    </lineage>
</organism>
<dbReference type="AlphaFoldDB" id="A0A1H8BQJ7"/>
<dbReference type="EC" id="2.5.1.30" evidence="9"/>
<name>A0A1H8BQJ7_9BACI</name>
<protein>
    <recommendedName>
        <fullName evidence="10">Heptaprenyl diphosphate synthase component 2</fullName>
        <ecNumber evidence="9">2.5.1.30</ecNumber>
    </recommendedName>
</protein>
<keyword evidence="3 11" id="KW-0808">Transferase</keyword>
<dbReference type="SFLD" id="SFLDS00005">
    <property type="entry name" value="Isoprenoid_Synthase_Type_I"/>
    <property type="match status" value="1"/>
</dbReference>
<dbReference type="Proteomes" id="UP000198553">
    <property type="component" value="Unassembled WGS sequence"/>
</dbReference>
<proteinExistence type="inferred from homology"/>
<comment type="catalytic activity">
    <reaction evidence="6">
        <text>4 isopentenyl diphosphate + (2E,6E)-farnesyl diphosphate = all-trans-heptaprenyl diphosphate + 4 diphosphate</text>
        <dbReference type="Rhea" id="RHEA:27794"/>
        <dbReference type="ChEBI" id="CHEBI:33019"/>
        <dbReference type="ChEBI" id="CHEBI:58206"/>
        <dbReference type="ChEBI" id="CHEBI:128769"/>
        <dbReference type="ChEBI" id="CHEBI:175763"/>
        <dbReference type="EC" id="2.5.1.30"/>
    </reaction>
</comment>
<dbReference type="OrthoDB" id="9805316at2"/>
<dbReference type="NCBIfam" id="TIGR02748">
    <property type="entry name" value="GerC3_HepT"/>
    <property type="match status" value="1"/>
</dbReference>
<dbReference type="PROSITE" id="PS00444">
    <property type="entry name" value="POLYPRENYL_SYNTHASE_2"/>
    <property type="match status" value="1"/>
</dbReference>
<dbReference type="InterPro" id="IPR000092">
    <property type="entry name" value="Polyprenyl_synt"/>
</dbReference>
<dbReference type="SUPFAM" id="SSF48576">
    <property type="entry name" value="Terpenoid synthases"/>
    <property type="match status" value="1"/>
</dbReference>
<dbReference type="GO" id="GO:0046872">
    <property type="term" value="F:metal ion binding"/>
    <property type="evidence" value="ECO:0007669"/>
    <property type="project" value="UniProtKB-KW"/>
</dbReference>
<dbReference type="InterPro" id="IPR033749">
    <property type="entry name" value="Polyprenyl_synt_CS"/>
</dbReference>
<dbReference type="RefSeq" id="WP_090744583.1">
    <property type="nucleotide sequence ID" value="NZ_FOBW01000006.1"/>
</dbReference>
<dbReference type="Gene3D" id="1.10.600.10">
    <property type="entry name" value="Farnesyl Diphosphate Synthase"/>
    <property type="match status" value="1"/>
</dbReference>
<evidence type="ECO:0000256" key="5">
    <source>
        <dbReference type="ARBA" id="ARBA00022842"/>
    </source>
</evidence>
<dbReference type="PANTHER" id="PTHR12001:SF69">
    <property type="entry name" value="ALL TRANS-POLYPRENYL-DIPHOSPHATE SYNTHASE PDSS1"/>
    <property type="match status" value="1"/>
</dbReference>
<reference evidence="13" key="1">
    <citation type="submission" date="2016-10" db="EMBL/GenBank/DDBJ databases">
        <authorList>
            <person name="Varghese N."/>
            <person name="Submissions S."/>
        </authorList>
    </citation>
    <scope>NUCLEOTIDE SEQUENCE [LARGE SCALE GENOMIC DNA]</scope>
    <source>
        <strain evidence="13">B48,IBRC-M 10115,DSM 25386,CECT 8001</strain>
    </source>
</reference>
<dbReference type="InterPro" id="IPR014119">
    <property type="entry name" value="GerC3_HepT"/>
</dbReference>
<dbReference type="InterPro" id="IPR008949">
    <property type="entry name" value="Isoprenoid_synthase_dom_sf"/>
</dbReference>
<comment type="subunit">
    <text evidence="8">Heterodimer of component I and II.</text>
</comment>
<evidence type="ECO:0000256" key="1">
    <source>
        <dbReference type="ARBA" id="ARBA00001946"/>
    </source>
</evidence>
<sequence length="320" mass="36154">MKLKMMYSYLNSDINAIEKELESTIEAQSPLLRQASLHTLRAGGKRIRPVFVLLGGKFGAYDINVIKNVAVPLELIHMASLVHDDVIDDAELRRGQPTIKAKWDNRIAMYTGDYIFARALELIGEIKDPLAHQILANTIVELSVGEIEQIKDKYNFDQNLRNYLRRIKRKTALLIAASCQLGAVASGVEENLHKKLFRFGYYVGMSFQITDDVLDFTATEQELGKPAGDDLIQGNITLPVLYAMQNKEVYEKVITVHEDISRDEMNEIISLIKQSGAIEQSLALSDQYLKKALTILDDLPPNKAKKTLRDIAKFIGKRKY</sequence>
<keyword evidence="13" id="KW-1185">Reference proteome</keyword>
<dbReference type="STRING" id="930146.SAMN05192533_106123"/>
<dbReference type="Pfam" id="PF00348">
    <property type="entry name" value="polyprenyl_synt"/>
    <property type="match status" value="1"/>
</dbReference>
<comment type="similarity">
    <text evidence="2 11">Belongs to the FPP/GGPP synthase family.</text>
</comment>
<evidence type="ECO:0000256" key="6">
    <source>
        <dbReference type="ARBA" id="ARBA00050780"/>
    </source>
</evidence>